<dbReference type="Pfam" id="PF03824">
    <property type="entry name" value="NicO"/>
    <property type="match status" value="1"/>
</dbReference>
<keyword evidence="7 13" id="KW-0812">Transmembrane</keyword>
<evidence type="ECO:0000256" key="9">
    <source>
        <dbReference type="ARBA" id="ARBA00023065"/>
    </source>
</evidence>
<feature type="transmembrane region" description="Helical" evidence="13">
    <location>
        <begin position="211"/>
        <end position="232"/>
    </location>
</feature>
<keyword evidence="3" id="KW-0171">Cobalt transport</keyword>
<feature type="transmembrane region" description="Helical" evidence="13">
    <location>
        <begin position="238"/>
        <end position="266"/>
    </location>
</feature>
<gene>
    <name evidence="14" type="ORF">C9E81_16305</name>
</gene>
<organism evidence="14 15">
    <name type="scientific">Paracoccus alkanivorans</name>
    <dbReference type="NCBI Taxonomy" id="2116655"/>
    <lineage>
        <taxon>Bacteria</taxon>
        <taxon>Pseudomonadati</taxon>
        <taxon>Pseudomonadota</taxon>
        <taxon>Alphaproteobacteria</taxon>
        <taxon>Rhodobacterales</taxon>
        <taxon>Paracoccaceae</taxon>
        <taxon>Paracoccus</taxon>
    </lineage>
</organism>
<evidence type="ECO:0000313" key="14">
    <source>
        <dbReference type="EMBL" id="RMC33854.1"/>
    </source>
</evidence>
<comment type="function">
    <text evidence="1">Efflux system for nickel and cobalt.</text>
</comment>
<sequence>MTRISARILAVTGLLIAAIVLILWQSGGLAGLQQWAAMQQRETQALMAGALRRLRAGDPGANLALMGICFGYGFLHAVGPGHGKVLIGGYGFGTRVALGRLALLSVAASLAQALTAVLLVWGGLTLFDLSREALTDLTEDLMADISAAMIGCVGLWLAWRGLRLLLRAGRAEQARHHHHHHDHVHDADCGCGHAHGPSIEEAAATRSLRDAVALIAGIAARPCTGAVFLLLLTWRMEFFPAGIAGAVAMGLGTASVTLAVAVLSVWAREGSFAMIPETGPLAAIVRWLPGILQLAAGAVVAIVAVTLLA</sequence>
<proteinExistence type="inferred from homology"/>
<evidence type="ECO:0000256" key="7">
    <source>
        <dbReference type="ARBA" id="ARBA00022692"/>
    </source>
</evidence>
<keyword evidence="8 13" id="KW-1133">Transmembrane helix</keyword>
<dbReference type="OrthoDB" id="9812956at2"/>
<dbReference type="InterPro" id="IPR051224">
    <property type="entry name" value="NiCoT_RcnA"/>
</dbReference>
<evidence type="ECO:0000256" key="10">
    <source>
        <dbReference type="ARBA" id="ARBA00023112"/>
    </source>
</evidence>
<dbReference type="GO" id="GO:0032025">
    <property type="term" value="P:response to cobalt ion"/>
    <property type="evidence" value="ECO:0007669"/>
    <property type="project" value="TreeGrafter"/>
</dbReference>
<feature type="transmembrane region" description="Helical" evidence="13">
    <location>
        <begin position="141"/>
        <end position="159"/>
    </location>
</feature>
<evidence type="ECO:0000256" key="12">
    <source>
        <dbReference type="ARBA" id="ARBA00023285"/>
    </source>
</evidence>
<evidence type="ECO:0000256" key="5">
    <source>
        <dbReference type="ARBA" id="ARBA00022475"/>
    </source>
</evidence>
<dbReference type="GO" id="GO:0010045">
    <property type="term" value="P:response to nickel cation"/>
    <property type="evidence" value="ECO:0007669"/>
    <property type="project" value="TreeGrafter"/>
</dbReference>
<dbReference type="RefSeq" id="WP_122113405.1">
    <property type="nucleotide sequence ID" value="NZ_QOKZ01000006.1"/>
</dbReference>
<name>A0A3M0MC40_9RHOB</name>
<evidence type="ECO:0000256" key="6">
    <source>
        <dbReference type="ARBA" id="ARBA00022596"/>
    </source>
</evidence>
<dbReference type="AlphaFoldDB" id="A0A3M0MC40"/>
<evidence type="ECO:0000256" key="8">
    <source>
        <dbReference type="ARBA" id="ARBA00022989"/>
    </source>
</evidence>
<dbReference type="InterPro" id="IPR011541">
    <property type="entry name" value="Ni/Co_transpt_high_affinity"/>
</dbReference>
<feature type="transmembrane region" description="Helical" evidence="13">
    <location>
        <begin position="63"/>
        <end position="80"/>
    </location>
</feature>
<dbReference type="GO" id="GO:0046583">
    <property type="term" value="F:monoatomic cation efflux transmembrane transporter activity"/>
    <property type="evidence" value="ECO:0007669"/>
    <property type="project" value="TreeGrafter"/>
</dbReference>
<dbReference type="EMBL" id="QOKZ01000006">
    <property type="protein sequence ID" value="RMC33854.1"/>
    <property type="molecule type" value="Genomic_DNA"/>
</dbReference>
<keyword evidence="5" id="KW-1003">Cell membrane</keyword>
<evidence type="ECO:0000313" key="15">
    <source>
        <dbReference type="Proteomes" id="UP000273516"/>
    </source>
</evidence>
<accession>A0A3M0MC40</accession>
<evidence type="ECO:0000256" key="2">
    <source>
        <dbReference type="ARBA" id="ARBA00004651"/>
    </source>
</evidence>
<comment type="similarity">
    <text evidence="13">Belongs to the NiCoT transporter (TC 2.A.52) family.</text>
</comment>
<dbReference type="GO" id="GO:0005886">
    <property type="term" value="C:plasma membrane"/>
    <property type="evidence" value="ECO:0007669"/>
    <property type="project" value="UniProtKB-SubCell"/>
</dbReference>
<evidence type="ECO:0000256" key="3">
    <source>
        <dbReference type="ARBA" id="ARBA00022426"/>
    </source>
</evidence>
<comment type="caution">
    <text evidence="14">The sequence shown here is derived from an EMBL/GenBank/DDBJ whole genome shotgun (WGS) entry which is preliminary data.</text>
</comment>
<dbReference type="PANTHER" id="PTHR40659:SF1">
    <property type="entry name" value="NICKEL_COBALT EFFLUX SYSTEM RCNA"/>
    <property type="match status" value="1"/>
</dbReference>
<feature type="transmembrane region" description="Helical" evidence="13">
    <location>
        <begin position="287"/>
        <end position="308"/>
    </location>
</feature>
<evidence type="ECO:0000256" key="1">
    <source>
        <dbReference type="ARBA" id="ARBA00002510"/>
    </source>
</evidence>
<dbReference type="Proteomes" id="UP000273516">
    <property type="component" value="Unassembled WGS sequence"/>
</dbReference>
<keyword evidence="4 13" id="KW-0813">Transport</keyword>
<evidence type="ECO:0000256" key="11">
    <source>
        <dbReference type="ARBA" id="ARBA00023136"/>
    </source>
</evidence>
<evidence type="ECO:0000256" key="13">
    <source>
        <dbReference type="RuleBase" id="RU362101"/>
    </source>
</evidence>
<keyword evidence="12" id="KW-0170">Cobalt</keyword>
<comment type="subcellular location">
    <subcellularLocation>
        <location evidence="2 13">Cell membrane</location>
        <topology evidence="2 13">Multi-pass membrane protein</topology>
    </subcellularLocation>
</comment>
<keyword evidence="11 13" id="KW-0472">Membrane</keyword>
<protein>
    <recommendedName>
        <fullName evidence="13">Nickel/cobalt efflux system</fullName>
    </recommendedName>
</protein>
<keyword evidence="15" id="KW-1185">Reference proteome</keyword>
<evidence type="ECO:0000256" key="4">
    <source>
        <dbReference type="ARBA" id="ARBA00022448"/>
    </source>
</evidence>
<dbReference type="GO" id="GO:0006824">
    <property type="term" value="P:cobalt ion transport"/>
    <property type="evidence" value="ECO:0007669"/>
    <property type="project" value="UniProtKB-KW"/>
</dbReference>
<keyword evidence="6" id="KW-0533">Nickel</keyword>
<dbReference type="GO" id="GO:0015099">
    <property type="term" value="F:nickel cation transmembrane transporter activity"/>
    <property type="evidence" value="ECO:0007669"/>
    <property type="project" value="UniProtKB-UniRule"/>
</dbReference>
<reference evidence="14 15" key="1">
    <citation type="submission" date="2018-07" db="EMBL/GenBank/DDBJ databases">
        <authorList>
            <person name="Zhang Y."/>
            <person name="Wang L."/>
            <person name="Ma S."/>
        </authorList>
    </citation>
    <scope>NUCLEOTIDE SEQUENCE [LARGE SCALE GENOMIC DNA]</scope>
    <source>
        <strain evidence="14 15">4-2</strain>
    </source>
</reference>
<keyword evidence="9" id="KW-0406">Ion transport</keyword>
<feature type="transmembrane region" description="Helical" evidence="13">
    <location>
        <begin position="101"/>
        <end position="121"/>
    </location>
</feature>
<keyword evidence="10" id="KW-0921">Nickel transport</keyword>
<dbReference type="PANTHER" id="PTHR40659">
    <property type="entry name" value="NICKEL/COBALT EFFLUX SYSTEM RCNA"/>
    <property type="match status" value="1"/>
</dbReference>